<protein>
    <submittedName>
        <fullName evidence="9">Membrane protein</fullName>
    </submittedName>
</protein>
<keyword evidence="10" id="KW-1185">Reference proteome</keyword>
<evidence type="ECO:0000256" key="6">
    <source>
        <dbReference type="ARBA" id="ARBA00022989"/>
    </source>
</evidence>
<evidence type="ECO:0000256" key="4">
    <source>
        <dbReference type="ARBA" id="ARBA00022475"/>
    </source>
</evidence>
<evidence type="ECO:0000256" key="8">
    <source>
        <dbReference type="SAM" id="Phobius"/>
    </source>
</evidence>
<evidence type="ECO:0000256" key="3">
    <source>
        <dbReference type="ARBA" id="ARBA00022448"/>
    </source>
</evidence>
<dbReference type="EMBL" id="JXBL01000001">
    <property type="protein sequence ID" value="KIE41669.1"/>
    <property type="molecule type" value="Genomic_DNA"/>
</dbReference>
<keyword evidence="6 8" id="KW-1133">Transmembrane helix</keyword>
<dbReference type="PANTHER" id="PTHR21716">
    <property type="entry name" value="TRANSMEMBRANE PROTEIN"/>
    <property type="match status" value="1"/>
</dbReference>
<dbReference type="GO" id="GO:0055085">
    <property type="term" value="P:transmembrane transport"/>
    <property type="evidence" value="ECO:0007669"/>
    <property type="project" value="TreeGrafter"/>
</dbReference>
<keyword evidence="3" id="KW-0813">Transport</keyword>
<dbReference type="RefSeq" id="WP_039643515.1">
    <property type="nucleotide sequence ID" value="NZ_JXBL01000001.1"/>
</dbReference>
<evidence type="ECO:0000313" key="10">
    <source>
        <dbReference type="Proteomes" id="UP000031433"/>
    </source>
</evidence>
<evidence type="ECO:0000256" key="5">
    <source>
        <dbReference type="ARBA" id="ARBA00022692"/>
    </source>
</evidence>
<accession>A0A0C1TLB2</accession>
<evidence type="ECO:0000256" key="2">
    <source>
        <dbReference type="ARBA" id="ARBA00009773"/>
    </source>
</evidence>
<keyword evidence="4" id="KW-1003">Cell membrane</keyword>
<feature type="transmembrane region" description="Helical" evidence="8">
    <location>
        <begin position="152"/>
        <end position="172"/>
    </location>
</feature>
<dbReference type="PANTHER" id="PTHR21716:SF53">
    <property type="entry name" value="PERMEASE PERM-RELATED"/>
    <property type="match status" value="1"/>
</dbReference>
<dbReference type="Pfam" id="PF01594">
    <property type="entry name" value="AI-2E_transport"/>
    <property type="match status" value="1"/>
</dbReference>
<sequence length="346" mass="38028">MADKQPAMNRVVAALLAGGALIAAGYAIRHTVSCFLLSFVTAYLLDPLLVAMERRGVRRPWGILFLYALLAVFSVFFFIVLVPFLSMRWEAFIAGLPAYLQKGKQIVLAWKSRTVPPYAADEWRWLFETAAGQADKLLAKLGAGVYAAAEGLVFNLFNLVLAPILVFFMLWYKKEFMETTAAWLPASRREVILALGREVNGSIGGYIRGQLMVSVIVAVLSTVALFVIGIDYPIVNGIFAGLASVLPFIGVILATLPPLFFAYIQYESGMVLIQVLAAFSVIYFLEGYLVKPLVFKESMDLNPLVTIIAVMVFGELMGFWGILLAIPIAAAVRAAADHLRRGDFRS</sequence>
<comment type="similarity">
    <text evidence="2">Belongs to the autoinducer-2 exporter (AI-2E) (TC 2.A.86) family.</text>
</comment>
<comment type="caution">
    <text evidence="9">The sequence shown here is derived from an EMBL/GenBank/DDBJ whole genome shotgun (WGS) entry which is preliminary data.</text>
</comment>
<keyword evidence="5 8" id="KW-0812">Transmembrane</keyword>
<keyword evidence="7 8" id="KW-0472">Membrane</keyword>
<feature type="transmembrane region" description="Helical" evidence="8">
    <location>
        <begin position="35"/>
        <end position="52"/>
    </location>
</feature>
<name>A0A0C1TLB2_9BACT</name>
<evidence type="ECO:0000313" key="9">
    <source>
        <dbReference type="EMBL" id="KIE41669.1"/>
    </source>
</evidence>
<dbReference type="GO" id="GO:0005886">
    <property type="term" value="C:plasma membrane"/>
    <property type="evidence" value="ECO:0007669"/>
    <property type="project" value="UniProtKB-SubCell"/>
</dbReference>
<dbReference type="InterPro" id="IPR002549">
    <property type="entry name" value="AI-2E-like"/>
</dbReference>
<dbReference type="AlphaFoldDB" id="A0A0C1TLB2"/>
<evidence type="ECO:0000256" key="1">
    <source>
        <dbReference type="ARBA" id="ARBA00004651"/>
    </source>
</evidence>
<feature type="transmembrane region" description="Helical" evidence="8">
    <location>
        <begin position="211"/>
        <end position="232"/>
    </location>
</feature>
<feature type="transmembrane region" description="Helical" evidence="8">
    <location>
        <begin position="238"/>
        <end position="261"/>
    </location>
</feature>
<feature type="transmembrane region" description="Helical" evidence="8">
    <location>
        <begin position="64"/>
        <end position="85"/>
    </location>
</feature>
<reference evidence="9 10" key="1">
    <citation type="submission" date="2015-01" db="EMBL/GenBank/DDBJ databases">
        <title>Genome sequence of the anaerobic bacterium Geobacter soli GSS01, a dissimilatory Fe(III) reducer from soil.</title>
        <authorList>
            <person name="Yang G."/>
            <person name="Zhou S."/>
        </authorList>
    </citation>
    <scope>NUCLEOTIDE SEQUENCE [LARGE SCALE GENOMIC DNA]</scope>
    <source>
        <strain evidence="9 10">GSS01</strain>
    </source>
</reference>
<organism evidence="9 10">
    <name type="scientific">Geobacter soli</name>
    <dbReference type="NCBI Taxonomy" id="1510391"/>
    <lineage>
        <taxon>Bacteria</taxon>
        <taxon>Pseudomonadati</taxon>
        <taxon>Thermodesulfobacteriota</taxon>
        <taxon>Desulfuromonadia</taxon>
        <taxon>Geobacterales</taxon>
        <taxon>Geobacteraceae</taxon>
        <taxon>Geobacter</taxon>
    </lineage>
</organism>
<evidence type="ECO:0000256" key="7">
    <source>
        <dbReference type="ARBA" id="ARBA00023136"/>
    </source>
</evidence>
<gene>
    <name evidence="9" type="ORF">SE37_03020</name>
</gene>
<feature type="transmembrane region" description="Helical" evidence="8">
    <location>
        <begin position="305"/>
        <end position="332"/>
    </location>
</feature>
<proteinExistence type="inferred from homology"/>
<dbReference type="Proteomes" id="UP000031433">
    <property type="component" value="Unassembled WGS sequence"/>
</dbReference>
<feature type="transmembrane region" description="Helical" evidence="8">
    <location>
        <begin position="268"/>
        <end position="285"/>
    </location>
</feature>
<comment type="subcellular location">
    <subcellularLocation>
        <location evidence="1">Cell membrane</location>
        <topology evidence="1">Multi-pass membrane protein</topology>
    </subcellularLocation>
</comment>